<dbReference type="AlphaFoldDB" id="A0A1F4UMZ8"/>
<keyword evidence="4" id="KW-1003">Cell membrane</keyword>
<keyword evidence="13" id="KW-0511">Multifunctional enzyme</keyword>
<evidence type="ECO:0000256" key="14">
    <source>
        <dbReference type="ARBA" id="ARBA00023316"/>
    </source>
</evidence>
<keyword evidence="11" id="KW-0573">Peptidoglycan synthesis</keyword>
<evidence type="ECO:0000256" key="6">
    <source>
        <dbReference type="ARBA" id="ARBA00022670"/>
    </source>
</evidence>
<accession>A0A1F4UMZ8</accession>
<feature type="compositionally biased region" description="Basic and acidic residues" evidence="17">
    <location>
        <begin position="717"/>
        <end position="730"/>
    </location>
</feature>
<comment type="similarity">
    <text evidence="3">In the N-terminal section; belongs to the glycosyltransferase 51 family.</text>
</comment>
<evidence type="ECO:0000256" key="5">
    <source>
        <dbReference type="ARBA" id="ARBA00022645"/>
    </source>
</evidence>
<keyword evidence="6" id="KW-0645">Protease</keyword>
<evidence type="ECO:0000256" key="10">
    <source>
        <dbReference type="ARBA" id="ARBA00022960"/>
    </source>
</evidence>
<keyword evidence="10" id="KW-0133">Cell shape</keyword>
<gene>
    <name evidence="21" type="ORF">A2V49_00995</name>
</gene>
<keyword evidence="18" id="KW-1133">Transmembrane helix</keyword>
<evidence type="ECO:0000256" key="16">
    <source>
        <dbReference type="ARBA" id="ARBA00049902"/>
    </source>
</evidence>
<evidence type="ECO:0000256" key="4">
    <source>
        <dbReference type="ARBA" id="ARBA00022475"/>
    </source>
</evidence>
<evidence type="ECO:0000256" key="11">
    <source>
        <dbReference type="ARBA" id="ARBA00022984"/>
    </source>
</evidence>
<dbReference type="SUPFAM" id="SSF53955">
    <property type="entry name" value="Lysozyme-like"/>
    <property type="match status" value="1"/>
</dbReference>
<evidence type="ECO:0000256" key="2">
    <source>
        <dbReference type="ARBA" id="ARBA00007090"/>
    </source>
</evidence>
<dbReference type="Gene3D" id="3.40.710.10">
    <property type="entry name" value="DD-peptidase/beta-lactamase superfamily"/>
    <property type="match status" value="1"/>
</dbReference>
<evidence type="ECO:0000256" key="7">
    <source>
        <dbReference type="ARBA" id="ARBA00022676"/>
    </source>
</evidence>
<evidence type="ECO:0000256" key="13">
    <source>
        <dbReference type="ARBA" id="ARBA00023268"/>
    </source>
</evidence>
<dbReference type="GO" id="GO:0006508">
    <property type="term" value="P:proteolysis"/>
    <property type="evidence" value="ECO:0007669"/>
    <property type="project" value="UniProtKB-KW"/>
</dbReference>
<dbReference type="InterPro" id="IPR050396">
    <property type="entry name" value="Glycosyltr_51/Transpeptidase"/>
</dbReference>
<keyword evidence="8" id="KW-0808">Transferase</keyword>
<dbReference type="GO" id="GO:0008955">
    <property type="term" value="F:peptidoglycan glycosyltransferase activity"/>
    <property type="evidence" value="ECO:0007669"/>
    <property type="project" value="UniProtKB-EC"/>
</dbReference>
<dbReference type="Gene3D" id="1.10.3810.10">
    <property type="entry name" value="Biosynthetic peptidoglycan transglycosylase-like"/>
    <property type="match status" value="1"/>
</dbReference>
<organism evidence="21 22">
    <name type="scientific">candidate division WWE3 bacterium RBG_19FT_COMBO_34_6</name>
    <dbReference type="NCBI Taxonomy" id="1802612"/>
    <lineage>
        <taxon>Bacteria</taxon>
        <taxon>Katanobacteria</taxon>
    </lineage>
</organism>
<dbReference type="FunFam" id="1.10.3810.10:FF:000001">
    <property type="entry name" value="Penicillin-binding protein 1A"/>
    <property type="match status" value="1"/>
</dbReference>
<feature type="transmembrane region" description="Helical" evidence="18">
    <location>
        <begin position="12"/>
        <end position="34"/>
    </location>
</feature>
<keyword evidence="9" id="KW-0378">Hydrolase</keyword>
<dbReference type="InterPro" id="IPR001264">
    <property type="entry name" value="Glyco_trans_51"/>
</dbReference>
<sequence>MFFSIFNKIILIMHFFFGFLAEVGKTLILLTVKIKSFVITKIKMFNDNKKITKSTFIPQYTQASKAKTSQNTLVGCLMFLVGIIFSLIFFVIPSNLFIWFRSLPSPDLLSEQATPTPTKIYDRKGRLLYEIFLDKKSDPVKLDKIPKYLKNATISVEDDQFYRHPGFHLPSMIRAARSTLMAKNIQGGSTITQQLVKNVLLTPERTLERKLKEIVLAVLVETRYSKDQILELYFNNISYGGNAWGVQSAAQKYFGKNVWELDLAESSLLAALPSAPSTYSPLSGNNDAVKSRQKYVLDRMYRLGYITNKEAIQAFDQKLNYVTQVEYIRAPHFVALVREDLENRYGRRFVEYGGLTITTTLDLDLQDKVQNIVTEQVAASKKLLISNGAAVVLDSQRADVLAYVGSIDYFKENWGAFDVAGAYRQPGSSIKPLTYALALKNGYTPASLIKDKAVTFNIPGQKPYTPVNYDGKYHGHVTLRSALANSYNIPAVRLASKVGADNIVDLGKNMGLSNWVVGDGSYGLSITLGGKEVRLLDHTNMYATFARYGKYKKHNLLLSVKDNNGYELLNDEQLETQVVSPEISYLIWHILSDNKARLPAFGTNNNLTVKGKTIAVKTGTTDLKRDNYTMGFTTTYTVGVWVGNNDNSPLDKNLASGLSGAAPIWQKIMSLLLENKTDELMQRPENIITKKDDKCKTSEIFIKGTNIPTSLCPQSSEKSDGDKDKSKKNN</sequence>
<proteinExistence type="inferred from homology"/>
<comment type="subcellular location">
    <subcellularLocation>
        <location evidence="1">Cell membrane</location>
    </subcellularLocation>
</comment>
<dbReference type="GO" id="GO:0009252">
    <property type="term" value="P:peptidoglycan biosynthetic process"/>
    <property type="evidence" value="ECO:0007669"/>
    <property type="project" value="UniProtKB-KW"/>
</dbReference>
<comment type="catalytic activity">
    <reaction evidence="15">
        <text>Preferential cleavage: (Ac)2-L-Lys-D-Ala-|-D-Ala. Also transpeptidation of peptidyl-alanyl moieties that are N-acyl substituents of D-alanine.</text>
        <dbReference type="EC" id="3.4.16.4"/>
    </reaction>
</comment>
<dbReference type="PANTHER" id="PTHR32282">
    <property type="entry name" value="BINDING PROTEIN TRANSPEPTIDASE, PUTATIVE-RELATED"/>
    <property type="match status" value="1"/>
</dbReference>
<keyword evidence="18" id="KW-0812">Transmembrane</keyword>
<dbReference type="PANTHER" id="PTHR32282:SF11">
    <property type="entry name" value="PENICILLIN-BINDING PROTEIN 1B"/>
    <property type="match status" value="1"/>
</dbReference>
<evidence type="ECO:0000256" key="9">
    <source>
        <dbReference type="ARBA" id="ARBA00022801"/>
    </source>
</evidence>
<keyword evidence="14" id="KW-0961">Cell wall biogenesis/degradation</keyword>
<keyword evidence="5" id="KW-0121">Carboxypeptidase</keyword>
<dbReference type="InterPro" id="IPR012338">
    <property type="entry name" value="Beta-lactam/transpept-like"/>
</dbReference>
<evidence type="ECO:0000256" key="18">
    <source>
        <dbReference type="SAM" id="Phobius"/>
    </source>
</evidence>
<comment type="catalytic activity">
    <reaction evidence="16">
        <text>[GlcNAc-(1-&gt;4)-Mur2Ac(oyl-L-Ala-gamma-D-Glu-L-Lys-D-Ala-D-Ala)](n)-di-trans,octa-cis-undecaprenyl diphosphate + beta-D-GlcNAc-(1-&gt;4)-Mur2Ac(oyl-L-Ala-gamma-D-Glu-L-Lys-D-Ala-D-Ala)-di-trans,octa-cis-undecaprenyl diphosphate = [GlcNAc-(1-&gt;4)-Mur2Ac(oyl-L-Ala-gamma-D-Glu-L-Lys-D-Ala-D-Ala)](n+1)-di-trans,octa-cis-undecaprenyl diphosphate + di-trans,octa-cis-undecaprenyl diphosphate + H(+)</text>
        <dbReference type="Rhea" id="RHEA:23708"/>
        <dbReference type="Rhea" id="RHEA-COMP:9602"/>
        <dbReference type="Rhea" id="RHEA-COMP:9603"/>
        <dbReference type="ChEBI" id="CHEBI:15378"/>
        <dbReference type="ChEBI" id="CHEBI:58405"/>
        <dbReference type="ChEBI" id="CHEBI:60033"/>
        <dbReference type="ChEBI" id="CHEBI:78435"/>
        <dbReference type="EC" id="2.4.99.28"/>
    </reaction>
</comment>
<dbReference type="Proteomes" id="UP000178615">
    <property type="component" value="Unassembled WGS sequence"/>
</dbReference>
<dbReference type="GO" id="GO:0008360">
    <property type="term" value="P:regulation of cell shape"/>
    <property type="evidence" value="ECO:0007669"/>
    <property type="project" value="UniProtKB-KW"/>
</dbReference>
<comment type="caution">
    <text evidence="21">The sequence shown here is derived from an EMBL/GenBank/DDBJ whole genome shotgun (WGS) entry which is preliminary data.</text>
</comment>
<dbReference type="GO" id="GO:0071555">
    <property type="term" value="P:cell wall organization"/>
    <property type="evidence" value="ECO:0007669"/>
    <property type="project" value="UniProtKB-KW"/>
</dbReference>
<dbReference type="SUPFAM" id="SSF56601">
    <property type="entry name" value="beta-lactamase/transpeptidase-like"/>
    <property type="match status" value="1"/>
</dbReference>
<protein>
    <submittedName>
        <fullName evidence="21">Uncharacterized protein</fullName>
    </submittedName>
</protein>
<evidence type="ECO:0000256" key="3">
    <source>
        <dbReference type="ARBA" id="ARBA00007739"/>
    </source>
</evidence>
<evidence type="ECO:0000259" key="20">
    <source>
        <dbReference type="Pfam" id="PF00912"/>
    </source>
</evidence>
<comment type="similarity">
    <text evidence="2">In the C-terminal section; belongs to the transpeptidase family.</text>
</comment>
<keyword evidence="7" id="KW-0328">Glycosyltransferase</keyword>
<reference evidence="21 22" key="1">
    <citation type="journal article" date="2016" name="Nat. Commun.">
        <title>Thousands of microbial genomes shed light on interconnected biogeochemical processes in an aquifer system.</title>
        <authorList>
            <person name="Anantharaman K."/>
            <person name="Brown C.T."/>
            <person name="Hug L.A."/>
            <person name="Sharon I."/>
            <person name="Castelle C.J."/>
            <person name="Probst A.J."/>
            <person name="Thomas B.C."/>
            <person name="Singh A."/>
            <person name="Wilkins M.J."/>
            <person name="Karaoz U."/>
            <person name="Brodie E.L."/>
            <person name="Williams K.H."/>
            <person name="Hubbard S.S."/>
            <person name="Banfield J.F."/>
        </authorList>
    </citation>
    <scope>NUCLEOTIDE SEQUENCE [LARGE SCALE GENOMIC DNA]</scope>
</reference>
<dbReference type="Pfam" id="PF00912">
    <property type="entry name" value="Transgly"/>
    <property type="match status" value="1"/>
</dbReference>
<evidence type="ECO:0000259" key="19">
    <source>
        <dbReference type="Pfam" id="PF00905"/>
    </source>
</evidence>
<dbReference type="InterPro" id="IPR036950">
    <property type="entry name" value="PBP_transglycosylase"/>
</dbReference>
<evidence type="ECO:0000256" key="15">
    <source>
        <dbReference type="ARBA" id="ARBA00034000"/>
    </source>
</evidence>
<dbReference type="InterPro" id="IPR023346">
    <property type="entry name" value="Lysozyme-like_dom_sf"/>
</dbReference>
<dbReference type="Pfam" id="PF00905">
    <property type="entry name" value="Transpeptidase"/>
    <property type="match status" value="1"/>
</dbReference>
<evidence type="ECO:0000256" key="8">
    <source>
        <dbReference type="ARBA" id="ARBA00022679"/>
    </source>
</evidence>
<feature type="region of interest" description="Disordered" evidence="17">
    <location>
        <begin position="706"/>
        <end position="730"/>
    </location>
</feature>
<feature type="domain" description="Penicillin-binding protein transpeptidase" evidence="19">
    <location>
        <begin position="388"/>
        <end position="669"/>
    </location>
</feature>
<dbReference type="GO" id="GO:0030288">
    <property type="term" value="C:outer membrane-bounded periplasmic space"/>
    <property type="evidence" value="ECO:0007669"/>
    <property type="project" value="TreeGrafter"/>
</dbReference>
<name>A0A1F4UMZ8_UNCKA</name>
<dbReference type="GO" id="GO:0008658">
    <property type="term" value="F:penicillin binding"/>
    <property type="evidence" value="ECO:0007669"/>
    <property type="project" value="InterPro"/>
</dbReference>
<keyword evidence="12 18" id="KW-0472">Membrane</keyword>
<dbReference type="GO" id="GO:0005886">
    <property type="term" value="C:plasma membrane"/>
    <property type="evidence" value="ECO:0007669"/>
    <property type="project" value="UniProtKB-SubCell"/>
</dbReference>
<evidence type="ECO:0000256" key="17">
    <source>
        <dbReference type="SAM" id="MobiDB-lite"/>
    </source>
</evidence>
<feature type="domain" description="Glycosyl transferase family 51" evidence="20">
    <location>
        <begin position="127"/>
        <end position="300"/>
    </location>
</feature>
<dbReference type="InterPro" id="IPR001460">
    <property type="entry name" value="PCN-bd_Tpept"/>
</dbReference>
<feature type="transmembrane region" description="Helical" evidence="18">
    <location>
        <begin position="73"/>
        <end position="100"/>
    </location>
</feature>
<evidence type="ECO:0000256" key="1">
    <source>
        <dbReference type="ARBA" id="ARBA00004236"/>
    </source>
</evidence>
<evidence type="ECO:0000313" key="22">
    <source>
        <dbReference type="Proteomes" id="UP000178615"/>
    </source>
</evidence>
<dbReference type="EMBL" id="MEUV01000027">
    <property type="protein sequence ID" value="OGC45563.1"/>
    <property type="molecule type" value="Genomic_DNA"/>
</dbReference>
<dbReference type="GO" id="GO:0009002">
    <property type="term" value="F:serine-type D-Ala-D-Ala carboxypeptidase activity"/>
    <property type="evidence" value="ECO:0007669"/>
    <property type="project" value="UniProtKB-EC"/>
</dbReference>
<evidence type="ECO:0000256" key="12">
    <source>
        <dbReference type="ARBA" id="ARBA00023136"/>
    </source>
</evidence>
<evidence type="ECO:0000313" key="21">
    <source>
        <dbReference type="EMBL" id="OGC45563.1"/>
    </source>
</evidence>